<evidence type="ECO:0000313" key="11">
    <source>
        <dbReference type="Proteomes" id="UP000886520"/>
    </source>
</evidence>
<dbReference type="AlphaFoldDB" id="A0A9D4ZI26"/>
<dbReference type="PANTHER" id="PTHR22930">
    <property type="match status" value="1"/>
</dbReference>
<dbReference type="InterPro" id="IPR045249">
    <property type="entry name" value="HARBI1-like"/>
</dbReference>
<feature type="compositionally biased region" description="Basic and acidic residues" evidence="8">
    <location>
        <begin position="29"/>
        <end position="55"/>
    </location>
</feature>
<dbReference type="EMBL" id="JABFUD020000011">
    <property type="protein sequence ID" value="KAI5073840.1"/>
    <property type="molecule type" value="Genomic_DNA"/>
</dbReference>
<comment type="similarity">
    <text evidence="3">Belongs to the HARBI1 family.</text>
</comment>
<evidence type="ECO:0000256" key="2">
    <source>
        <dbReference type="ARBA" id="ARBA00004123"/>
    </source>
</evidence>
<evidence type="ECO:0000256" key="6">
    <source>
        <dbReference type="ARBA" id="ARBA00022801"/>
    </source>
</evidence>
<comment type="subcellular location">
    <subcellularLocation>
        <location evidence="2">Nucleus</location>
    </subcellularLocation>
</comment>
<proteinExistence type="inferred from homology"/>
<keyword evidence="7" id="KW-0539">Nucleus</keyword>
<comment type="cofactor">
    <cofactor evidence="1">
        <name>a divalent metal cation</name>
        <dbReference type="ChEBI" id="CHEBI:60240"/>
    </cofactor>
</comment>
<dbReference type="GO" id="GO:0016787">
    <property type="term" value="F:hydrolase activity"/>
    <property type="evidence" value="ECO:0007669"/>
    <property type="project" value="UniProtKB-KW"/>
</dbReference>
<dbReference type="GO" id="GO:0004518">
    <property type="term" value="F:nuclease activity"/>
    <property type="evidence" value="ECO:0007669"/>
    <property type="project" value="UniProtKB-KW"/>
</dbReference>
<feature type="region of interest" description="Disordered" evidence="8">
    <location>
        <begin position="29"/>
        <end position="57"/>
    </location>
</feature>
<organism evidence="10 11">
    <name type="scientific">Adiantum capillus-veneris</name>
    <name type="common">Maidenhair fern</name>
    <dbReference type="NCBI Taxonomy" id="13818"/>
    <lineage>
        <taxon>Eukaryota</taxon>
        <taxon>Viridiplantae</taxon>
        <taxon>Streptophyta</taxon>
        <taxon>Embryophyta</taxon>
        <taxon>Tracheophyta</taxon>
        <taxon>Polypodiopsida</taxon>
        <taxon>Polypodiidae</taxon>
        <taxon>Polypodiales</taxon>
        <taxon>Pteridineae</taxon>
        <taxon>Pteridaceae</taxon>
        <taxon>Vittarioideae</taxon>
        <taxon>Adiantum</taxon>
    </lineage>
</organism>
<keyword evidence="6" id="KW-0378">Hydrolase</keyword>
<evidence type="ECO:0000256" key="7">
    <source>
        <dbReference type="ARBA" id="ARBA00023242"/>
    </source>
</evidence>
<dbReference type="Proteomes" id="UP000886520">
    <property type="component" value="Chromosome 11"/>
</dbReference>
<evidence type="ECO:0000256" key="1">
    <source>
        <dbReference type="ARBA" id="ARBA00001968"/>
    </source>
</evidence>
<comment type="caution">
    <text evidence="10">The sequence shown here is derived from an EMBL/GenBank/DDBJ whole genome shotgun (WGS) entry which is preliminary data.</text>
</comment>
<protein>
    <recommendedName>
        <fullName evidence="9">DDE Tnp4 domain-containing protein</fullName>
    </recommendedName>
</protein>
<dbReference type="OrthoDB" id="2668416at2759"/>
<reference evidence="10" key="1">
    <citation type="submission" date="2021-01" db="EMBL/GenBank/DDBJ databases">
        <title>Adiantum capillus-veneris genome.</title>
        <authorList>
            <person name="Fang Y."/>
            <person name="Liao Q."/>
        </authorList>
    </citation>
    <scope>NUCLEOTIDE SEQUENCE</scope>
    <source>
        <strain evidence="10">H3</strain>
        <tissue evidence="10">Leaf</tissue>
    </source>
</reference>
<feature type="non-terminal residue" evidence="10">
    <location>
        <position position="1"/>
    </location>
</feature>
<keyword evidence="5" id="KW-0479">Metal-binding</keyword>
<keyword evidence="4" id="KW-0540">Nuclease</keyword>
<sequence>EIVGIVSLRRSRNTRPRTRRARGLSKLERESFDTDNKRRVDTLQDPHEQLHDERQNKRRVHTLQHPHGPLQEAEAHENLDVIEAININPSRGEAASALGAAMSTRQNAQRRVWVKTRSQAWWDCCNSPGFPDSEFHQAFRMSRSTFDRLCDELGASVVKEDTTLRQAIPVKQRVAVCIWRLATGDPLRLVSKRFGLGISTCHNLILEVCAAINDVLLRKYVKWPSDEHARFVIDEFEHITGISDIMGSMYTTHIPIVAPKDNAAAYFNRQQTEKYQKTSYSVTLQGVVDASGLFTDLCIGWPGSLSDEQVLEKSALYQRGIAGSLQGVWVMGRSGYPLLDWLLVPYAQHHLTWTQHVFNEKAEEVLKISRNAFSRLKGRWHFLQKRVEVKLQELPAILGACCVLHNICEQYQERYETEPFYQIQDEETRSECIPWSQQSLHKRDQIAHNLLHSVNANNISFL</sequence>
<evidence type="ECO:0000256" key="8">
    <source>
        <dbReference type="SAM" id="MobiDB-lite"/>
    </source>
</evidence>
<name>A0A9D4ZI26_ADICA</name>
<dbReference type="Pfam" id="PF13359">
    <property type="entry name" value="DDE_Tnp_4"/>
    <property type="match status" value="1"/>
</dbReference>
<evidence type="ECO:0000256" key="3">
    <source>
        <dbReference type="ARBA" id="ARBA00006958"/>
    </source>
</evidence>
<gene>
    <name evidence="10" type="ORF">GOP47_0011853</name>
</gene>
<dbReference type="PANTHER" id="PTHR22930:SF244">
    <property type="entry name" value="OS05G0593000 PROTEIN"/>
    <property type="match status" value="1"/>
</dbReference>
<evidence type="ECO:0000313" key="10">
    <source>
        <dbReference type="EMBL" id="KAI5073840.1"/>
    </source>
</evidence>
<accession>A0A9D4ZI26</accession>
<evidence type="ECO:0000256" key="4">
    <source>
        <dbReference type="ARBA" id="ARBA00022722"/>
    </source>
</evidence>
<feature type="domain" description="DDE Tnp4" evidence="9">
    <location>
        <begin position="250"/>
        <end position="406"/>
    </location>
</feature>
<dbReference type="GO" id="GO:0005634">
    <property type="term" value="C:nucleus"/>
    <property type="evidence" value="ECO:0007669"/>
    <property type="project" value="UniProtKB-SubCell"/>
</dbReference>
<dbReference type="InterPro" id="IPR027806">
    <property type="entry name" value="HARBI1_dom"/>
</dbReference>
<evidence type="ECO:0000259" key="9">
    <source>
        <dbReference type="Pfam" id="PF13359"/>
    </source>
</evidence>
<keyword evidence="11" id="KW-1185">Reference proteome</keyword>
<dbReference type="GO" id="GO:0046872">
    <property type="term" value="F:metal ion binding"/>
    <property type="evidence" value="ECO:0007669"/>
    <property type="project" value="UniProtKB-KW"/>
</dbReference>
<evidence type="ECO:0000256" key="5">
    <source>
        <dbReference type="ARBA" id="ARBA00022723"/>
    </source>
</evidence>